<evidence type="ECO:0000313" key="2">
    <source>
        <dbReference type="Proteomes" id="UP001172721"/>
    </source>
</evidence>
<organism evidence="1 2">
    <name type="scientific">Fictibacillus fluitans</name>
    <dbReference type="NCBI Taxonomy" id="3058422"/>
    <lineage>
        <taxon>Bacteria</taxon>
        <taxon>Bacillati</taxon>
        <taxon>Bacillota</taxon>
        <taxon>Bacilli</taxon>
        <taxon>Bacillales</taxon>
        <taxon>Fictibacillaceae</taxon>
        <taxon>Fictibacillus</taxon>
    </lineage>
</organism>
<dbReference type="EMBL" id="JAUHTR010000016">
    <property type="protein sequence ID" value="MDN4526978.1"/>
    <property type="molecule type" value="Genomic_DNA"/>
</dbReference>
<comment type="caution">
    <text evidence="1">The sequence shown here is derived from an EMBL/GenBank/DDBJ whole genome shotgun (WGS) entry which is preliminary data.</text>
</comment>
<gene>
    <name evidence="1" type="ORF">QYB97_21020</name>
</gene>
<proteinExistence type="predicted"/>
<dbReference type="RefSeq" id="WP_301167991.1">
    <property type="nucleotide sequence ID" value="NZ_JAUHTR010000016.1"/>
</dbReference>
<sequence>MQDEIINYGEIEVGAFFGLGVAFAAAAARWEEWNNVFSFKQIKLVL</sequence>
<reference evidence="1" key="1">
    <citation type="submission" date="2023-07" db="EMBL/GenBank/DDBJ databases">
        <title>Fictibacillus sp. isolated from freshwater pond.</title>
        <authorList>
            <person name="Kirdat K."/>
            <person name="Bhat A."/>
            <person name="Mourya A."/>
            <person name="Yadav A."/>
        </authorList>
    </citation>
    <scope>NUCLEOTIDE SEQUENCE</scope>
    <source>
        <strain evidence="1">NE201</strain>
    </source>
</reference>
<keyword evidence="2" id="KW-1185">Reference proteome</keyword>
<dbReference type="Proteomes" id="UP001172721">
    <property type="component" value="Unassembled WGS sequence"/>
</dbReference>
<accession>A0ABT8I1R5</accession>
<protein>
    <submittedName>
        <fullName evidence="1">Uncharacterized protein</fullName>
    </submittedName>
</protein>
<name>A0ABT8I1R5_9BACL</name>
<evidence type="ECO:0000313" key="1">
    <source>
        <dbReference type="EMBL" id="MDN4526978.1"/>
    </source>
</evidence>